<keyword evidence="1" id="KW-1015">Disulfide bond</keyword>
<gene>
    <name evidence="5" type="ORF">QR680_014988</name>
    <name evidence="6" type="ORF">QR680_015002</name>
</gene>
<evidence type="ECO:0000313" key="5">
    <source>
        <dbReference type="EMBL" id="KAK0420953.1"/>
    </source>
</evidence>
<proteinExistence type="inferred from homology"/>
<evidence type="ECO:0000313" key="7">
    <source>
        <dbReference type="Proteomes" id="UP001175271"/>
    </source>
</evidence>
<dbReference type="InterPro" id="IPR001254">
    <property type="entry name" value="Trypsin_dom"/>
</dbReference>
<keyword evidence="3" id="KW-0732">Signal</keyword>
<accession>A0AA39IAR3</accession>
<feature type="chain" id="PRO_5041589157" description="Peptidase S1 domain-containing protein" evidence="3">
    <location>
        <begin position="22"/>
        <end position="288"/>
    </location>
</feature>
<sequence>MTMQIILVGLSLVLATTVARSLPLNITEVTSNSVFLGTRAADDEFPYMAFIGNGDYDPRTNGYCSAVLITPSHLLTHGKCEQADLGHSLTTYRWAYFGGAIKKRISKRIVGQTRLSLSGRDYIGPVYDLVVMELDGEVDLSDSIQPIKIIPTNDQDLVQWSHMRTVSFGPMTLTDAGGILNSELSFPFDNKQCSEKFPVFSPDYSLCVAGQDLDPQLSEGDNGGALVALRSGCGKGCLVGLVGYEPLMEHSDGHIWPIVPYVYVRVSKFCGKIAGATGGKFRCTNVVD</sequence>
<dbReference type="SUPFAM" id="SSF50494">
    <property type="entry name" value="Trypsin-like serine proteases"/>
    <property type="match status" value="1"/>
</dbReference>
<dbReference type="PROSITE" id="PS50240">
    <property type="entry name" value="TRYPSIN_DOM"/>
    <property type="match status" value="1"/>
</dbReference>
<evidence type="ECO:0000256" key="3">
    <source>
        <dbReference type="SAM" id="SignalP"/>
    </source>
</evidence>
<dbReference type="EMBL" id="JAUCMV010000002">
    <property type="protein sequence ID" value="KAK0420977.1"/>
    <property type="molecule type" value="Genomic_DNA"/>
</dbReference>
<dbReference type="Pfam" id="PF00089">
    <property type="entry name" value="Trypsin"/>
    <property type="match status" value="1"/>
</dbReference>
<dbReference type="Gene3D" id="2.40.10.10">
    <property type="entry name" value="Trypsin-like serine proteases"/>
    <property type="match status" value="1"/>
</dbReference>
<dbReference type="InterPro" id="IPR043504">
    <property type="entry name" value="Peptidase_S1_PA_chymotrypsin"/>
</dbReference>
<dbReference type="GO" id="GO:0006508">
    <property type="term" value="P:proteolysis"/>
    <property type="evidence" value="ECO:0007669"/>
    <property type="project" value="InterPro"/>
</dbReference>
<dbReference type="InterPro" id="IPR009003">
    <property type="entry name" value="Peptidase_S1_PA"/>
</dbReference>
<dbReference type="AlphaFoldDB" id="A0AA39IAR3"/>
<protein>
    <recommendedName>
        <fullName evidence="4">Peptidase S1 domain-containing protein</fullName>
    </recommendedName>
</protein>
<evidence type="ECO:0000259" key="4">
    <source>
        <dbReference type="PROSITE" id="PS50240"/>
    </source>
</evidence>
<feature type="signal peptide" evidence="3">
    <location>
        <begin position="1"/>
        <end position="21"/>
    </location>
</feature>
<dbReference type="EMBL" id="JAUCMV010000002">
    <property type="protein sequence ID" value="KAK0420953.1"/>
    <property type="molecule type" value="Genomic_DNA"/>
</dbReference>
<reference evidence="5" key="1">
    <citation type="submission" date="2023-06" db="EMBL/GenBank/DDBJ databases">
        <title>Genomic analysis of the entomopathogenic nematode Steinernema hermaphroditum.</title>
        <authorList>
            <person name="Schwarz E.M."/>
            <person name="Heppert J.K."/>
            <person name="Baniya A."/>
            <person name="Schwartz H.T."/>
            <person name="Tan C.-H."/>
            <person name="Antoshechkin I."/>
            <person name="Sternberg P.W."/>
            <person name="Goodrich-Blair H."/>
            <person name="Dillman A.R."/>
        </authorList>
    </citation>
    <scope>NUCLEOTIDE SEQUENCE</scope>
    <source>
        <strain evidence="5">PS9179</strain>
        <tissue evidence="5">Whole animal</tissue>
    </source>
</reference>
<keyword evidence="7" id="KW-1185">Reference proteome</keyword>
<comment type="similarity">
    <text evidence="2">Belongs to the peptidase S1 family. CLIP subfamily.</text>
</comment>
<dbReference type="GO" id="GO:0004252">
    <property type="term" value="F:serine-type endopeptidase activity"/>
    <property type="evidence" value="ECO:0007669"/>
    <property type="project" value="InterPro"/>
</dbReference>
<organism evidence="5 7">
    <name type="scientific">Steinernema hermaphroditum</name>
    <dbReference type="NCBI Taxonomy" id="289476"/>
    <lineage>
        <taxon>Eukaryota</taxon>
        <taxon>Metazoa</taxon>
        <taxon>Ecdysozoa</taxon>
        <taxon>Nematoda</taxon>
        <taxon>Chromadorea</taxon>
        <taxon>Rhabditida</taxon>
        <taxon>Tylenchina</taxon>
        <taxon>Panagrolaimomorpha</taxon>
        <taxon>Strongyloidoidea</taxon>
        <taxon>Steinernematidae</taxon>
        <taxon>Steinernema</taxon>
    </lineage>
</organism>
<feature type="domain" description="Peptidase S1" evidence="4">
    <location>
        <begin position="34"/>
        <end position="288"/>
    </location>
</feature>
<evidence type="ECO:0000313" key="6">
    <source>
        <dbReference type="EMBL" id="KAK0420977.1"/>
    </source>
</evidence>
<name>A0AA39IAR3_9BILA</name>
<evidence type="ECO:0000256" key="2">
    <source>
        <dbReference type="ARBA" id="ARBA00024195"/>
    </source>
</evidence>
<dbReference type="PANTHER" id="PTHR24256">
    <property type="entry name" value="TRYPTASE-RELATED"/>
    <property type="match status" value="1"/>
</dbReference>
<dbReference type="InterPro" id="IPR051487">
    <property type="entry name" value="Ser/Thr_Proteases_Immune/Dev"/>
</dbReference>
<evidence type="ECO:0000256" key="1">
    <source>
        <dbReference type="ARBA" id="ARBA00023157"/>
    </source>
</evidence>
<comment type="caution">
    <text evidence="5">The sequence shown here is derived from an EMBL/GenBank/DDBJ whole genome shotgun (WGS) entry which is preliminary data.</text>
</comment>
<dbReference type="SMART" id="SM00020">
    <property type="entry name" value="Tryp_SPc"/>
    <property type="match status" value="1"/>
</dbReference>
<dbReference type="Proteomes" id="UP001175271">
    <property type="component" value="Unassembled WGS sequence"/>
</dbReference>